<reference evidence="2" key="2">
    <citation type="submission" date="2021-04" db="EMBL/GenBank/DDBJ databases">
        <authorList>
            <person name="Karlyshev A.V."/>
        </authorList>
    </citation>
    <scope>NUCLEOTIDE SEQUENCE</scope>
    <source>
        <strain evidence="2">LMG 29479</strain>
    </source>
</reference>
<evidence type="ECO:0000313" key="3">
    <source>
        <dbReference type="EMBL" id="MBS7458515.1"/>
    </source>
</evidence>
<feature type="domain" description="HDOD" evidence="1">
    <location>
        <begin position="136"/>
        <end position="308"/>
    </location>
</feature>
<dbReference type="RefSeq" id="WP_211926773.1">
    <property type="nucleotide sequence ID" value="NZ_JAGQFT020000011.1"/>
</dbReference>
<reference evidence="3 4" key="1">
    <citation type="journal article" date="2021" name="Microbiol. Resour. Announc.">
        <title>Draft Genome Sequence of Coralloluteibacterium stylophorae LMG 29479T.</title>
        <authorList>
            <person name="Karlyshev A.V."/>
            <person name="Kudryashova E.B."/>
            <person name="Ariskina E.V."/>
            <person name="Conroy A.P."/>
            <person name="Abidueva E.Y."/>
        </authorList>
    </citation>
    <scope>NUCLEOTIDE SEQUENCE [LARGE SCALE GENOMIC DNA]</scope>
    <source>
        <strain evidence="3 4">LMG 29479</strain>
    </source>
</reference>
<dbReference type="EMBL" id="JAGQFT010000078">
    <property type="protein sequence ID" value="MBR0562847.1"/>
    <property type="molecule type" value="Genomic_DNA"/>
</dbReference>
<dbReference type="PIRSF" id="PIRSF036883">
    <property type="entry name" value="RR_HD-GYP_mod"/>
    <property type="match status" value="1"/>
</dbReference>
<dbReference type="PROSITE" id="PS51833">
    <property type="entry name" value="HDOD"/>
    <property type="match status" value="1"/>
</dbReference>
<dbReference type="PANTHER" id="PTHR33525">
    <property type="match status" value="1"/>
</dbReference>
<name>A0A8J7VTX9_9GAMM</name>
<dbReference type="AlphaFoldDB" id="A0A8J7VTX9"/>
<dbReference type="SUPFAM" id="SSF109604">
    <property type="entry name" value="HD-domain/PDEase-like"/>
    <property type="match status" value="1"/>
</dbReference>
<keyword evidence="4" id="KW-1185">Reference proteome</keyword>
<sequence>MDVLLVGAAQRLEEELGALLDGLAPDWRVASAGDPNAAIQALAETPFGMVVVGRTPGFNTADLLGQARTLRPDAARLVLLDPFEAPTARVIAAAHRFLPDTTPAEGLLDAIYGSLELREVLDDPDLRSVVGRIERLPSPPRLYLALSRALEDERLGLPEAAQMIASDPAISAKVLQLCNSAYFSTGRPTTDLRSAVARLGLRQLRDIVLASEVFSSSWPRHIDIDGVQRRALLSSRLATRLLPASCAELGATAALLADIGLLLPGVRDSDDADADPELPSHVDAGAYLLGLWGLPMPIVEAVAFHRAPARSGERSFWVTGAVHVAAALTSEAGVDEAWLARLGVADQLPQWREMAADLRDGIRPQRIG</sequence>
<dbReference type="PANTHER" id="PTHR33525:SF6">
    <property type="entry name" value="HDOD DOMAIN-CONTAINING PROTEIN"/>
    <property type="match status" value="1"/>
</dbReference>
<organism evidence="2">
    <name type="scientific">Coralloluteibacterium stylophorae</name>
    <dbReference type="NCBI Taxonomy" id="1776034"/>
    <lineage>
        <taxon>Bacteria</taxon>
        <taxon>Pseudomonadati</taxon>
        <taxon>Pseudomonadota</taxon>
        <taxon>Gammaproteobacteria</taxon>
        <taxon>Lysobacterales</taxon>
        <taxon>Lysobacteraceae</taxon>
        <taxon>Coralloluteibacterium</taxon>
    </lineage>
</organism>
<dbReference type="InterPro" id="IPR014626">
    <property type="entry name" value="Sig_transdc_resp-reg_put"/>
</dbReference>
<evidence type="ECO:0000313" key="2">
    <source>
        <dbReference type="EMBL" id="MBR0562847.1"/>
    </source>
</evidence>
<gene>
    <name evidence="3" type="ORF">KB893_015355</name>
    <name evidence="2" type="ORF">KB893_10010</name>
</gene>
<dbReference type="InterPro" id="IPR052340">
    <property type="entry name" value="RNase_Y/CdgJ"/>
</dbReference>
<dbReference type="Pfam" id="PF08668">
    <property type="entry name" value="HDOD"/>
    <property type="match status" value="1"/>
</dbReference>
<protein>
    <submittedName>
        <fullName evidence="2">HDOD domain-containing protein</fullName>
    </submittedName>
</protein>
<dbReference type="Proteomes" id="UP000675747">
    <property type="component" value="Unassembled WGS sequence"/>
</dbReference>
<dbReference type="InterPro" id="IPR013976">
    <property type="entry name" value="HDOD"/>
</dbReference>
<evidence type="ECO:0000313" key="4">
    <source>
        <dbReference type="Proteomes" id="UP000675747"/>
    </source>
</evidence>
<evidence type="ECO:0000259" key="1">
    <source>
        <dbReference type="PROSITE" id="PS51833"/>
    </source>
</evidence>
<dbReference type="EMBL" id="JAGQFT020000011">
    <property type="protein sequence ID" value="MBS7458515.1"/>
    <property type="molecule type" value="Genomic_DNA"/>
</dbReference>
<accession>A0A8J7VTX9</accession>
<proteinExistence type="predicted"/>
<dbReference type="Gene3D" id="1.10.3210.10">
    <property type="entry name" value="Hypothetical protein af1432"/>
    <property type="match status" value="1"/>
</dbReference>
<comment type="caution">
    <text evidence="2">The sequence shown here is derived from an EMBL/GenBank/DDBJ whole genome shotgun (WGS) entry which is preliminary data.</text>
</comment>